<dbReference type="EMBL" id="BOVK01000043">
    <property type="protein sequence ID" value="GIQ70252.1"/>
    <property type="molecule type" value="Genomic_DNA"/>
</dbReference>
<name>A0A8J4M3N4_9BACL</name>
<accession>A0A8J4M3N4</accession>
<gene>
    <name evidence="2" type="ORF">XYCOK13_30760</name>
</gene>
<dbReference type="Pfam" id="PF13785">
    <property type="entry name" value="DUF4178"/>
    <property type="match status" value="1"/>
</dbReference>
<proteinExistence type="predicted"/>
<evidence type="ECO:0000313" key="2">
    <source>
        <dbReference type="EMBL" id="GIQ70252.1"/>
    </source>
</evidence>
<feature type="domain" description="DUF4178" evidence="1">
    <location>
        <begin position="28"/>
        <end position="159"/>
    </location>
</feature>
<dbReference type="Proteomes" id="UP000677918">
    <property type="component" value="Unassembled WGS sequence"/>
</dbReference>
<keyword evidence="3" id="KW-1185">Reference proteome</keyword>
<comment type="caution">
    <text evidence="2">The sequence shown here is derived from an EMBL/GenBank/DDBJ whole genome shotgun (WGS) entry which is preliminary data.</text>
</comment>
<dbReference type="RefSeq" id="WP_213413028.1">
    <property type="nucleotide sequence ID" value="NZ_BOVK01000043.1"/>
</dbReference>
<sequence>MSIWNRLKGMMRRPEPPRREKTVMDCMPGDALEVSLAMYEVIGKMSGSGRREAMITLKDGAAIKYLYVEQREAPDCILYEEIDGRLDQYSEVPSTIELDDVSYYLEEEYTVWQTVTGRTPFTAAGEMHVWRFQSDDRQLLRIEWMQGRFMLYQGERILPSDVHLFGGS</sequence>
<protein>
    <recommendedName>
        <fullName evidence="1">DUF4178 domain-containing protein</fullName>
    </recommendedName>
</protein>
<dbReference type="InterPro" id="IPR025235">
    <property type="entry name" value="DUF4178"/>
</dbReference>
<dbReference type="AlphaFoldDB" id="A0A8J4M3N4"/>
<evidence type="ECO:0000313" key="3">
    <source>
        <dbReference type="Proteomes" id="UP000677918"/>
    </source>
</evidence>
<organism evidence="2 3">
    <name type="scientific">Xylanibacillus composti</name>
    <dbReference type="NCBI Taxonomy" id="1572762"/>
    <lineage>
        <taxon>Bacteria</taxon>
        <taxon>Bacillati</taxon>
        <taxon>Bacillota</taxon>
        <taxon>Bacilli</taxon>
        <taxon>Bacillales</taxon>
        <taxon>Paenibacillaceae</taxon>
        <taxon>Xylanibacillus</taxon>
    </lineage>
</organism>
<evidence type="ECO:0000259" key="1">
    <source>
        <dbReference type="Pfam" id="PF13785"/>
    </source>
</evidence>
<reference evidence="2" key="1">
    <citation type="submission" date="2021-04" db="EMBL/GenBank/DDBJ databases">
        <title>Draft genome sequence of Xylanibacillus composti strain K13.</title>
        <authorList>
            <person name="Uke A."/>
            <person name="Chhe C."/>
            <person name="Baramee S."/>
            <person name="Kosugi A."/>
        </authorList>
    </citation>
    <scope>NUCLEOTIDE SEQUENCE</scope>
    <source>
        <strain evidence="2">K13</strain>
    </source>
</reference>